<dbReference type="RefSeq" id="WP_006799373.1">
    <property type="nucleotide sequence ID" value="NZ_GL891982.1"/>
</dbReference>
<evidence type="ECO:0000256" key="1">
    <source>
        <dbReference type="SAM" id="Phobius"/>
    </source>
</evidence>
<keyword evidence="1" id="KW-0472">Membrane</keyword>
<organism evidence="2 3">
    <name type="scientific">Dysgonomonas gadei ATCC BAA-286</name>
    <dbReference type="NCBI Taxonomy" id="742766"/>
    <lineage>
        <taxon>Bacteria</taxon>
        <taxon>Pseudomonadati</taxon>
        <taxon>Bacteroidota</taxon>
        <taxon>Bacteroidia</taxon>
        <taxon>Bacteroidales</taxon>
        <taxon>Dysgonomonadaceae</taxon>
        <taxon>Dysgonomonas</taxon>
    </lineage>
</organism>
<dbReference type="HOGENOM" id="CLU_1308506_0_0_10"/>
<name>F5IXN4_9BACT</name>
<evidence type="ECO:0000313" key="3">
    <source>
        <dbReference type="Proteomes" id="UP000004913"/>
    </source>
</evidence>
<dbReference type="OrthoDB" id="72471at2"/>
<reference evidence="2 3" key="1">
    <citation type="submission" date="2011-04" db="EMBL/GenBank/DDBJ databases">
        <title>The Genome Sequence of Dysgonomonas gadei ATCC BAA-286.</title>
        <authorList>
            <consortium name="The Broad Institute Genome Sequencing Platform"/>
            <person name="Earl A."/>
            <person name="Ward D."/>
            <person name="Feldgarden M."/>
            <person name="Gevers D."/>
            <person name="Pudlo N."/>
            <person name="Martens E."/>
            <person name="Allen-Vercoe E."/>
            <person name="Young S.K."/>
            <person name="Zeng Q."/>
            <person name="Gargeya S."/>
            <person name="Fitzgerald M."/>
            <person name="Haas B."/>
            <person name="Abouelleil A."/>
            <person name="Alvarado L."/>
            <person name="Arachchi H.M."/>
            <person name="Berlin A."/>
            <person name="Brown A."/>
            <person name="Chapman S.B."/>
            <person name="Chen Z."/>
            <person name="Dunbar C."/>
            <person name="Freedman E."/>
            <person name="Gearin G."/>
            <person name="Gellesch M."/>
            <person name="Goldberg J."/>
            <person name="Griggs A."/>
            <person name="Gujja S."/>
            <person name="Heiman D."/>
            <person name="Howarth C."/>
            <person name="Larson L."/>
            <person name="Lui A."/>
            <person name="MacDonald P.J.P."/>
            <person name="Mehta T."/>
            <person name="Montmayeur A."/>
            <person name="Murphy C."/>
            <person name="Neiman D."/>
            <person name="Pearson M."/>
            <person name="Priest M."/>
            <person name="Roberts A."/>
            <person name="Saif S."/>
            <person name="Shea T."/>
            <person name="Shenoy N."/>
            <person name="Sisk P."/>
            <person name="Stolte C."/>
            <person name="Sykes S."/>
            <person name="Yandava C."/>
            <person name="Wortman J."/>
            <person name="Nusbaum C."/>
            <person name="Birren B."/>
        </authorList>
    </citation>
    <scope>NUCLEOTIDE SEQUENCE [LARGE SCALE GENOMIC DNA]</scope>
    <source>
        <strain evidence="2 3">ATCC BAA-286</strain>
    </source>
</reference>
<accession>F5IXN4</accession>
<evidence type="ECO:0000313" key="2">
    <source>
        <dbReference type="EMBL" id="EGK01703.1"/>
    </source>
</evidence>
<sequence length="210" mass="23989">MKGICFIEPLHGKTVKNIKVQTRRIITPQPLDIVCSTIIDNKLLFATRDENDASVFIEPRYKVGDVLYLKEPYKKWTRGLSEGRHTSILYKYGEETPCDKVGTEGNSYYTDWKNKLFMPASAARHFIKITEVRAERLQDITEEDCKKEGIIDVEFYPDEGFPLNIGILIMMMGKAYYTRPVKNLTKLLSIPLMAKILGIITLGCGCMIIN</sequence>
<dbReference type="Proteomes" id="UP000004913">
    <property type="component" value="Unassembled WGS sequence"/>
</dbReference>
<keyword evidence="3" id="KW-1185">Reference proteome</keyword>
<protein>
    <submittedName>
        <fullName evidence="2">Uncharacterized protein</fullName>
    </submittedName>
</protein>
<gene>
    <name evidence="2" type="ORF">HMPREF9455_01851</name>
</gene>
<dbReference type="EMBL" id="ADLV01000020">
    <property type="protein sequence ID" value="EGK01703.1"/>
    <property type="molecule type" value="Genomic_DNA"/>
</dbReference>
<keyword evidence="1" id="KW-0812">Transmembrane</keyword>
<proteinExistence type="predicted"/>
<dbReference type="AlphaFoldDB" id="F5IXN4"/>
<feature type="transmembrane region" description="Helical" evidence="1">
    <location>
        <begin position="187"/>
        <end position="209"/>
    </location>
</feature>
<keyword evidence="1" id="KW-1133">Transmembrane helix</keyword>
<comment type="caution">
    <text evidence="2">The sequence shown here is derived from an EMBL/GenBank/DDBJ whole genome shotgun (WGS) entry which is preliminary data.</text>
</comment>
<dbReference type="STRING" id="742766.HMPREF9455_01851"/>